<gene>
    <name evidence="4" type="ORF">K504DRAFT_389016</name>
</gene>
<evidence type="ECO:0000256" key="2">
    <source>
        <dbReference type="ARBA" id="ARBA00023004"/>
    </source>
</evidence>
<dbReference type="SUPFAM" id="SSF51197">
    <property type="entry name" value="Clavaminate synthase-like"/>
    <property type="match status" value="1"/>
</dbReference>
<dbReference type="OrthoDB" id="288590at2759"/>
<organism evidence="4 5">
    <name type="scientific">Pleomassaria siparia CBS 279.74</name>
    <dbReference type="NCBI Taxonomy" id="1314801"/>
    <lineage>
        <taxon>Eukaryota</taxon>
        <taxon>Fungi</taxon>
        <taxon>Dikarya</taxon>
        <taxon>Ascomycota</taxon>
        <taxon>Pezizomycotina</taxon>
        <taxon>Dothideomycetes</taxon>
        <taxon>Pleosporomycetidae</taxon>
        <taxon>Pleosporales</taxon>
        <taxon>Pleomassariaceae</taxon>
        <taxon>Pleomassaria</taxon>
    </lineage>
</organism>
<evidence type="ECO:0000259" key="3">
    <source>
        <dbReference type="Pfam" id="PF03171"/>
    </source>
</evidence>
<proteinExistence type="predicted"/>
<evidence type="ECO:0000256" key="1">
    <source>
        <dbReference type="ARBA" id="ARBA00022723"/>
    </source>
</evidence>
<sequence length="196" mass="22221">GKDLPFDHLRVLAGEYKCGPNLWLEELGGKFRDTCMEYFYAAWQLVTDVMSALALALAFALEGECFDNFCLDKILLQDDVGGLQVQNERPGEWIDVVPTPGAFVVNMGNTMMRWTNHHFNYTSGTHRALSFSGKERCSVPFFSNGNPAKVIATLPMCKVRKDTRGRPYGPRDKEETYDPVVLGEYLQEQYNTSYKI</sequence>
<dbReference type="InterPro" id="IPR050295">
    <property type="entry name" value="Plant_2OG-oxidoreductases"/>
</dbReference>
<feature type="domain" description="Isopenicillin N synthase-like Fe(2+) 2OG dioxygenase" evidence="3">
    <location>
        <begin position="74"/>
        <end position="144"/>
    </location>
</feature>
<protein>
    <submittedName>
        <fullName evidence="4">Clavaminate synthase-like protein</fullName>
    </submittedName>
</protein>
<dbReference type="PANTHER" id="PTHR47991">
    <property type="entry name" value="OXOGLUTARATE/IRON-DEPENDENT DIOXYGENASE"/>
    <property type="match status" value="1"/>
</dbReference>
<evidence type="ECO:0000313" key="5">
    <source>
        <dbReference type="Proteomes" id="UP000799428"/>
    </source>
</evidence>
<dbReference type="Pfam" id="PF03171">
    <property type="entry name" value="2OG-FeII_Oxy"/>
    <property type="match status" value="1"/>
</dbReference>
<dbReference type="GO" id="GO:0046872">
    <property type="term" value="F:metal ion binding"/>
    <property type="evidence" value="ECO:0007669"/>
    <property type="project" value="UniProtKB-KW"/>
</dbReference>
<keyword evidence="5" id="KW-1185">Reference proteome</keyword>
<keyword evidence="2" id="KW-0408">Iron</keyword>
<dbReference type="AlphaFoldDB" id="A0A6G1JWK6"/>
<accession>A0A6G1JWK6</accession>
<feature type="non-terminal residue" evidence="4">
    <location>
        <position position="1"/>
    </location>
</feature>
<reference evidence="4" key="1">
    <citation type="journal article" date="2020" name="Stud. Mycol.">
        <title>101 Dothideomycetes genomes: a test case for predicting lifestyles and emergence of pathogens.</title>
        <authorList>
            <person name="Haridas S."/>
            <person name="Albert R."/>
            <person name="Binder M."/>
            <person name="Bloem J."/>
            <person name="Labutti K."/>
            <person name="Salamov A."/>
            <person name="Andreopoulos B."/>
            <person name="Baker S."/>
            <person name="Barry K."/>
            <person name="Bills G."/>
            <person name="Bluhm B."/>
            <person name="Cannon C."/>
            <person name="Castanera R."/>
            <person name="Culley D."/>
            <person name="Daum C."/>
            <person name="Ezra D."/>
            <person name="Gonzalez J."/>
            <person name="Henrissat B."/>
            <person name="Kuo A."/>
            <person name="Liang C."/>
            <person name="Lipzen A."/>
            <person name="Lutzoni F."/>
            <person name="Magnuson J."/>
            <person name="Mondo S."/>
            <person name="Nolan M."/>
            <person name="Ohm R."/>
            <person name="Pangilinan J."/>
            <person name="Park H.-J."/>
            <person name="Ramirez L."/>
            <person name="Alfaro M."/>
            <person name="Sun H."/>
            <person name="Tritt A."/>
            <person name="Yoshinaga Y."/>
            <person name="Zwiers L.-H."/>
            <person name="Turgeon B."/>
            <person name="Goodwin S."/>
            <person name="Spatafora J."/>
            <person name="Crous P."/>
            <person name="Grigoriev I."/>
        </authorList>
    </citation>
    <scope>NUCLEOTIDE SEQUENCE</scope>
    <source>
        <strain evidence="4">CBS 279.74</strain>
    </source>
</reference>
<dbReference type="Proteomes" id="UP000799428">
    <property type="component" value="Unassembled WGS sequence"/>
</dbReference>
<dbReference type="InterPro" id="IPR044861">
    <property type="entry name" value="IPNS-like_FE2OG_OXY"/>
</dbReference>
<name>A0A6G1JWK6_9PLEO</name>
<dbReference type="EMBL" id="MU005780">
    <property type="protein sequence ID" value="KAF2704928.1"/>
    <property type="molecule type" value="Genomic_DNA"/>
</dbReference>
<evidence type="ECO:0000313" key="4">
    <source>
        <dbReference type="EMBL" id="KAF2704928.1"/>
    </source>
</evidence>
<dbReference type="Gene3D" id="2.60.120.330">
    <property type="entry name" value="B-lactam Antibiotic, Isopenicillin N Synthase, Chain"/>
    <property type="match status" value="1"/>
</dbReference>
<dbReference type="InterPro" id="IPR027443">
    <property type="entry name" value="IPNS-like_sf"/>
</dbReference>
<keyword evidence="1" id="KW-0479">Metal-binding</keyword>